<dbReference type="Pfam" id="PF07686">
    <property type="entry name" value="V-set"/>
    <property type="match status" value="1"/>
</dbReference>
<evidence type="ECO:0000313" key="5">
    <source>
        <dbReference type="Proteomes" id="UP000261380"/>
    </source>
</evidence>
<accession>A0A3B5L4A4</accession>
<keyword evidence="5" id="KW-1185">Reference proteome</keyword>
<dbReference type="SMART" id="SM00406">
    <property type="entry name" value="IGv"/>
    <property type="match status" value="1"/>
</dbReference>
<dbReference type="SUPFAM" id="SSF48726">
    <property type="entry name" value="Immunoglobulin"/>
    <property type="match status" value="1"/>
</dbReference>
<evidence type="ECO:0000256" key="1">
    <source>
        <dbReference type="ARBA" id="ARBA00022729"/>
    </source>
</evidence>
<name>A0A3B5L4A4_9TELE</name>
<dbReference type="Gene3D" id="2.60.40.10">
    <property type="entry name" value="Immunoglobulins"/>
    <property type="match status" value="1"/>
</dbReference>
<reference evidence="4" key="1">
    <citation type="submission" date="2025-08" db="UniProtKB">
        <authorList>
            <consortium name="Ensembl"/>
        </authorList>
    </citation>
    <scope>IDENTIFICATION</scope>
</reference>
<organism evidence="4 5">
    <name type="scientific">Xiphophorus couchianus</name>
    <name type="common">Monterrey platyfish</name>
    <dbReference type="NCBI Taxonomy" id="32473"/>
    <lineage>
        <taxon>Eukaryota</taxon>
        <taxon>Metazoa</taxon>
        <taxon>Chordata</taxon>
        <taxon>Craniata</taxon>
        <taxon>Vertebrata</taxon>
        <taxon>Euteleostomi</taxon>
        <taxon>Actinopterygii</taxon>
        <taxon>Neopterygii</taxon>
        <taxon>Teleostei</taxon>
        <taxon>Neoteleostei</taxon>
        <taxon>Acanthomorphata</taxon>
        <taxon>Ovalentaria</taxon>
        <taxon>Atherinomorphae</taxon>
        <taxon>Cyprinodontiformes</taxon>
        <taxon>Poeciliidae</taxon>
        <taxon>Poeciliinae</taxon>
        <taxon>Xiphophorus</taxon>
    </lineage>
</organism>
<dbReference type="PROSITE" id="PS50835">
    <property type="entry name" value="IG_LIKE"/>
    <property type="match status" value="1"/>
</dbReference>
<dbReference type="STRING" id="32473.ENSXCOP00000005215"/>
<dbReference type="PANTHER" id="PTHR23268">
    <property type="entry name" value="T-CELL RECEPTOR BETA CHAIN"/>
    <property type="match status" value="1"/>
</dbReference>
<dbReference type="GeneTree" id="ENSGT00940000176881"/>
<keyword evidence="2" id="KW-0391">Immunity</keyword>
<dbReference type="SMART" id="SM00409">
    <property type="entry name" value="IG"/>
    <property type="match status" value="1"/>
</dbReference>
<dbReference type="GO" id="GO:0005886">
    <property type="term" value="C:plasma membrane"/>
    <property type="evidence" value="ECO:0007669"/>
    <property type="project" value="TreeGrafter"/>
</dbReference>
<dbReference type="InterPro" id="IPR003599">
    <property type="entry name" value="Ig_sub"/>
</dbReference>
<dbReference type="GO" id="GO:0002376">
    <property type="term" value="P:immune system process"/>
    <property type="evidence" value="ECO:0007669"/>
    <property type="project" value="UniProtKB-KW"/>
</dbReference>
<dbReference type="InterPro" id="IPR007110">
    <property type="entry name" value="Ig-like_dom"/>
</dbReference>
<evidence type="ECO:0000313" key="4">
    <source>
        <dbReference type="Ensembl" id="ENSXCOP00000005215.1"/>
    </source>
</evidence>
<proteinExistence type="predicted"/>
<dbReference type="InterPro" id="IPR036179">
    <property type="entry name" value="Ig-like_dom_sf"/>
</dbReference>
<reference evidence="4" key="2">
    <citation type="submission" date="2025-09" db="UniProtKB">
        <authorList>
            <consortium name="Ensembl"/>
        </authorList>
    </citation>
    <scope>IDENTIFICATION</scope>
</reference>
<dbReference type="Proteomes" id="UP000261380">
    <property type="component" value="Unplaced"/>
</dbReference>
<dbReference type="InterPro" id="IPR050413">
    <property type="entry name" value="TCR_beta_variable"/>
</dbReference>
<dbReference type="InterPro" id="IPR013783">
    <property type="entry name" value="Ig-like_fold"/>
</dbReference>
<feature type="domain" description="Ig-like" evidence="3">
    <location>
        <begin position="24"/>
        <end position="129"/>
    </location>
</feature>
<dbReference type="PANTHER" id="PTHR23268:SF102">
    <property type="entry name" value="IMMUNOGLOBULIN V-SET DOMAIN-CONTAINING PROTEIN"/>
    <property type="match status" value="1"/>
</dbReference>
<evidence type="ECO:0000259" key="3">
    <source>
        <dbReference type="PROSITE" id="PS50835"/>
    </source>
</evidence>
<evidence type="ECO:0000256" key="2">
    <source>
        <dbReference type="ARBA" id="ARBA00022859"/>
    </source>
</evidence>
<sequence>MDNPEAGLASDWTFTFVDSNIHCQDVTQEPTISWSFESKSAEMKCSHKKDITYNQMYWYRQRPGETMTLVVYTMFGGKTDYGENPQSKYSAVKDAAETGALTVKDLQPDDSGVYFCAVSFSKASGLRLSYILYIEVCRLATDHNRPISVKKCMIGDR</sequence>
<dbReference type="Ensembl" id="ENSXCOT00000005276.1">
    <property type="protein sequence ID" value="ENSXCOP00000005215.1"/>
    <property type="gene ID" value="ENSXCOG00000004083.1"/>
</dbReference>
<protein>
    <recommendedName>
        <fullName evidence="3">Ig-like domain-containing protein</fullName>
    </recommendedName>
</protein>
<dbReference type="InterPro" id="IPR013106">
    <property type="entry name" value="Ig_V-set"/>
</dbReference>
<dbReference type="GO" id="GO:0007166">
    <property type="term" value="P:cell surface receptor signaling pathway"/>
    <property type="evidence" value="ECO:0007669"/>
    <property type="project" value="TreeGrafter"/>
</dbReference>
<dbReference type="AlphaFoldDB" id="A0A3B5L4A4"/>
<keyword evidence="1" id="KW-0732">Signal</keyword>